<name>A0A811TDW3_9EURY</name>
<evidence type="ECO:0000256" key="1">
    <source>
        <dbReference type="ARBA" id="ARBA00004141"/>
    </source>
</evidence>
<evidence type="ECO:0000313" key="8">
    <source>
        <dbReference type="EMBL" id="CAD6492707.1"/>
    </source>
</evidence>
<dbReference type="Pfam" id="PF00507">
    <property type="entry name" value="Oxidored_q4"/>
    <property type="match status" value="1"/>
</dbReference>
<dbReference type="GO" id="GO:0051911">
    <property type="term" value="F:Methanosarcina-phenazine hydrogenase activity"/>
    <property type="evidence" value="ECO:0007669"/>
    <property type="project" value="UniProtKB-EC"/>
</dbReference>
<feature type="transmembrane region" description="Helical" evidence="7">
    <location>
        <begin position="63"/>
        <end position="84"/>
    </location>
</feature>
<evidence type="ECO:0000256" key="7">
    <source>
        <dbReference type="SAM" id="Phobius"/>
    </source>
</evidence>
<keyword evidence="5 7" id="KW-1133">Transmembrane helix</keyword>
<keyword evidence="3" id="KW-0813">Transport</keyword>
<proteinExistence type="inferred from homology"/>
<dbReference type="InterPro" id="IPR038430">
    <property type="entry name" value="NDAH_ubi_oxred_su3_sf"/>
</dbReference>
<dbReference type="EC" id="1.12.98.3" evidence="8"/>
<comment type="subcellular location">
    <subcellularLocation>
        <location evidence="1">Membrane</location>
        <topology evidence="1">Multi-pass membrane protein</topology>
    </subcellularLocation>
</comment>
<evidence type="ECO:0000256" key="5">
    <source>
        <dbReference type="ARBA" id="ARBA00022989"/>
    </source>
</evidence>
<dbReference type="GO" id="GO:0008137">
    <property type="term" value="F:NADH dehydrogenase (ubiquinone) activity"/>
    <property type="evidence" value="ECO:0007669"/>
    <property type="project" value="InterPro"/>
</dbReference>
<feature type="transmembrane region" description="Helical" evidence="7">
    <location>
        <begin position="12"/>
        <end position="32"/>
    </location>
</feature>
<feature type="transmembrane region" description="Helical" evidence="7">
    <location>
        <begin position="90"/>
        <end position="113"/>
    </location>
</feature>
<dbReference type="Proteomes" id="UP000639006">
    <property type="component" value="Unassembled WGS sequence"/>
</dbReference>
<evidence type="ECO:0000256" key="4">
    <source>
        <dbReference type="ARBA" id="ARBA00022692"/>
    </source>
</evidence>
<evidence type="ECO:0000256" key="6">
    <source>
        <dbReference type="ARBA" id="ARBA00023136"/>
    </source>
</evidence>
<dbReference type="AlphaFoldDB" id="A0A811TDW3"/>
<dbReference type="HAMAP" id="MF_01394">
    <property type="entry name" value="NDH1_NuoA"/>
    <property type="match status" value="1"/>
</dbReference>
<dbReference type="EMBL" id="CAJHIQ010000018">
    <property type="protein sequence ID" value="CAD6492707.1"/>
    <property type="molecule type" value="Genomic_DNA"/>
</dbReference>
<evidence type="ECO:0000256" key="2">
    <source>
        <dbReference type="ARBA" id="ARBA00008472"/>
    </source>
</evidence>
<sequence length="122" mass="14043">MMSVVDNYLPVAMLTIVGVAFVFIAFFLSRLLRPSAPSAVKSDIYECGEITIGDTKIYHNVQYYLYAIAFLIFDVEMIFLYAWAVQFRELGFISFVEMFIFIGILVIGLVYLVKKEALEWIQ</sequence>
<keyword evidence="4 7" id="KW-0812">Transmembrane</keyword>
<dbReference type="InterPro" id="IPR023043">
    <property type="entry name" value="NAD(P)H_OxRDtase_bac/plastid"/>
</dbReference>
<dbReference type="PANTHER" id="PTHR11058">
    <property type="entry name" value="NADH-UBIQUINONE OXIDOREDUCTASE CHAIN 3"/>
    <property type="match status" value="1"/>
</dbReference>
<dbReference type="Gene3D" id="1.20.58.1610">
    <property type="entry name" value="NADH:ubiquinone/plastoquinone oxidoreductase, chain 3"/>
    <property type="match status" value="1"/>
</dbReference>
<evidence type="ECO:0000256" key="3">
    <source>
        <dbReference type="ARBA" id="ARBA00022448"/>
    </source>
</evidence>
<comment type="similarity">
    <text evidence="2">Belongs to the complex I subunit 3 family.</text>
</comment>
<keyword evidence="6 7" id="KW-0472">Membrane</keyword>
<reference evidence="8" key="1">
    <citation type="submission" date="2020-10" db="EMBL/GenBank/DDBJ databases">
        <authorList>
            <person name="Hahn C.J."/>
            <person name="Laso-Perez R."/>
            <person name="Vulcano F."/>
            <person name="Vaziourakis K.-M."/>
            <person name="Stokke R."/>
            <person name="Steen I.H."/>
            <person name="Teske A."/>
            <person name="Boetius A."/>
            <person name="Liebeke M."/>
            <person name="Amann R."/>
            <person name="Knittel K."/>
        </authorList>
    </citation>
    <scope>NUCLEOTIDE SEQUENCE</scope>
    <source>
        <strain evidence="8">Gfbio:e3339647-f889-4370-9287-4fb5cb688e4c:AG392M11_GoMArc1</strain>
    </source>
</reference>
<keyword evidence="8" id="KW-0560">Oxidoreductase</keyword>
<dbReference type="PANTHER" id="PTHR11058:SF9">
    <property type="entry name" value="NADH-UBIQUINONE OXIDOREDUCTASE CHAIN 3"/>
    <property type="match status" value="1"/>
</dbReference>
<comment type="caution">
    <text evidence="8">The sequence shown here is derived from an EMBL/GenBank/DDBJ whole genome shotgun (WGS) entry which is preliminary data.</text>
</comment>
<dbReference type="GO" id="GO:0030964">
    <property type="term" value="C:NADH dehydrogenase complex"/>
    <property type="evidence" value="ECO:0007669"/>
    <property type="project" value="TreeGrafter"/>
</dbReference>
<protein>
    <submittedName>
        <fullName evidence="8">F(420)H(2) dehydrogenase subunit A</fullName>
        <ecNumber evidence="8">1.12.98.3</ecNumber>
    </submittedName>
</protein>
<organism evidence="8 9">
    <name type="scientific">Candidatus Argoarchaeum ethanivorans</name>
    <dbReference type="NCBI Taxonomy" id="2608793"/>
    <lineage>
        <taxon>Archaea</taxon>
        <taxon>Methanobacteriati</taxon>
        <taxon>Methanobacteriota</taxon>
        <taxon>Stenosarchaea group</taxon>
        <taxon>Methanomicrobia</taxon>
        <taxon>Methanosarcinales</taxon>
        <taxon>Methanosarcinales incertae sedis</taxon>
        <taxon>GOM Arc I cluster</taxon>
        <taxon>Candidatus Argoarchaeum</taxon>
    </lineage>
</organism>
<dbReference type="GO" id="GO:0016651">
    <property type="term" value="F:oxidoreductase activity, acting on NAD(P)H"/>
    <property type="evidence" value="ECO:0007669"/>
    <property type="project" value="InterPro"/>
</dbReference>
<accession>A0A811TDW3</accession>
<gene>
    <name evidence="8" type="primary">fpoA</name>
    <name evidence="8" type="ORF">DIAAKJNI_00369</name>
</gene>
<dbReference type="InterPro" id="IPR000440">
    <property type="entry name" value="NADH_UbQ/plastoQ_OxRdtase_su3"/>
</dbReference>
<evidence type="ECO:0000313" key="9">
    <source>
        <dbReference type="Proteomes" id="UP000639006"/>
    </source>
</evidence>